<evidence type="ECO:0000313" key="8">
    <source>
        <dbReference type="Proteomes" id="UP000070121"/>
    </source>
</evidence>
<dbReference type="AlphaFoldDB" id="A0A135V4D2"/>
<reference evidence="7 8" key="1">
    <citation type="submission" date="2014-02" db="EMBL/GenBank/DDBJ databases">
        <title>The genome sequence of Colletotrichum salicis CBS 607.94.</title>
        <authorList>
            <person name="Baroncelli R."/>
            <person name="Thon M.R."/>
        </authorList>
    </citation>
    <scope>NUCLEOTIDE SEQUENCE [LARGE SCALE GENOMIC DNA]</scope>
    <source>
        <strain evidence="7 8">CBS 607.94</strain>
    </source>
</reference>
<feature type="domain" description="CENP-V/GFA" evidence="6">
    <location>
        <begin position="14"/>
        <end position="130"/>
    </location>
</feature>
<protein>
    <submittedName>
        <fullName evidence="7">Glutathione-dependent formaldehyde-activating enzyme</fullName>
    </submittedName>
</protein>
<keyword evidence="8" id="KW-1185">Reference proteome</keyword>
<dbReference type="InterPro" id="IPR011057">
    <property type="entry name" value="Mss4-like_sf"/>
</dbReference>
<dbReference type="PROSITE" id="PS51891">
    <property type="entry name" value="CENP_V_GFA"/>
    <property type="match status" value="1"/>
</dbReference>
<evidence type="ECO:0000313" key="7">
    <source>
        <dbReference type="EMBL" id="KXH67523.1"/>
    </source>
</evidence>
<dbReference type="GO" id="GO:0046872">
    <property type="term" value="F:metal ion binding"/>
    <property type="evidence" value="ECO:0007669"/>
    <property type="project" value="UniProtKB-KW"/>
</dbReference>
<dbReference type="PANTHER" id="PTHR33337">
    <property type="entry name" value="GFA DOMAIN-CONTAINING PROTEIN"/>
    <property type="match status" value="1"/>
</dbReference>
<evidence type="ECO:0000256" key="5">
    <source>
        <dbReference type="SAM" id="MobiDB-lite"/>
    </source>
</evidence>
<evidence type="ECO:0000256" key="1">
    <source>
        <dbReference type="ARBA" id="ARBA00005495"/>
    </source>
</evidence>
<feature type="compositionally biased region" description="Basic and acidic residues" evidence="5">
    <location>
        <begin position="270"/>
        <end position="281"/>
    </location>
</feature>
<sequence length="360" mass="38907">MASSSPSGPKPTTVAGGCLCAALRYEITFSDTHDFSANAQTCQCTQCRKQSGALFVAFHRVPWPMKWTSPKGTSTLREFSITPVAKRGFCTECGSWLYYRSEAEEWSSVCLGTLDQEALIGDKSQGGGWRSSQTHSTIHHTLEVSEISQHKPKVSPPTKPSHRRPLPLPPLILILLPRPVLTPLIRRIPPPIRRLNQPPNFLPRPAHRPEHHQRLRFLNPILQPSELNLLALQLIRHPLPLHPRQHARNNGIHPAEHRDTPPVNARRRAQASEHAPDDDLRSVTAVDENGGEDAEGAEAAVGGDGGGVDAEGGGAACFEVGVVGGLEVGVYADGAAEEEERRGVGVGVVLVVGWKGGIAG</sequence>
<comment type="similarity">
    <text evidence="1">Belongs to the Gfa family.</text>
</comment>
<gene>
    <name evidence="7" type="ORF">CSAL01_00830</name>
</gene>
<dbReference type="OrthoDB" id="6329284at2759"/>
<keyword evidence="3" id="KW-0862">Zinc</keyword>
<accession>A0A135V4D2</accession>
<dbReference type="Gene3D" id="3.90.1590.10">
    <property type="entry name" value="glutathione-dependent formaldehyde- activating enzyme (gfa)"/>
    <property type="match status" value="1"/>
</dbReference>
<dbReference type="PANTHER" id="PTHR33337:SF40">
    <property type="entry name" value="CENP-V_GFA DOMAIN-CONTAINING PROTEIN-RELATED"/>
    <property type="match status" value="1"/>
</dbReference>
<dbReference type="Proteomes" id="UP000070121">
    <property type="component" value="Unassembled WGS sequence"/>
</dbReference>
<evidence type="ECO:0000256" key="2">
    <source>
        <dbReference type="ARBA" id="ARBA00022723"/>
    </source>
</evidence>
<name>A0A135V4D2_9PEZI</name>
<dbReference type="STRING" id="1209931.A0A135V4D2"/>
<organism evidence="7 8">
    <name type="scientific">Colletotrichum salicis</name>
    <dbReference type="NCBI Taxonomy" id="1209931"/>
    <lineage>
        <taxon>Eukaryota</taxon>
        <taxon>Fungi</taxon>
        <taxon>Dikarya</taxon>
        <taxon>Ascomycota</taxon>
        <taxon>Pezizomycotina</taxon>
        <taxon>Sordariomycetes</taxon>
        <taxon>Hypocreomycetidae</taxon>
        <taxon>Glomerellales</taxon>
        <taxon>Glomerellaceae</taxon>
        <taxon>Colletotrichum</taxon>
        <taxon>Colletotrichum acutatum species complex</taxon>
    </lineage>
</organism>
<dbReference type="Pfam" id="PF04828">
    <property type="entry name" value="GFA"/>
    <property type="match status" value="1"/>
</dbReference>
<evidence type="ECO:0000256" key="3">
    <source>
        <dbReference type="ARBA" id="ARBA00022833"/>
    </source>
</evidence>
<proteinExistence type="inferred from homology"/>
<keyword evidence="4" id="KW-0456">Lyase</keyword>
<comment type="caution">
    <text evidence="7">The sequence shown here is derived from an EMBL/GenBank/DDBJ whole genome shotgun (WGS) entry which is preliminary data.</text>
</comment>
<dbReference type="InterPro" id="IPR006913">
    <property type="entry name" value="CENP-V/GFA"/>
</dbReference>
<dbReference type="SUPFAM" id="SSF51316">
    <property type="entry name" value="Mss4-like"/>
    <property type="match status" value="1"/>
</dbReference>
<evidence type="ECO:0000259" key="6">
    <source>
        <dbReference type="PROSITE" id="PS51891"/>
    </source>
</evidence>
<keyword evidence="2" id="KW-0479">Metal-binding</keyword>
<feature type="region of interest" description="Disordered" evidence="5">
    <location>
        <begin position="242"/>
        <end position="283"/>
    </location>
</feature>
<dbReference type="EMBL" id="JFFI01000465">
    <property type="protein sequence ID" value="KXH67523.1"/>
    <property type="molecule type" value="Genomic_DNA"/>
</dbReference>
<dbReference type="GO" id="GO:0016846">
    <property type="term" value="F:carbon-sulfur lyase activity"/>
    <property type="evidence" value="ECO:0007669"/>
    <property type="project" value="InterPro"/>
</dbReference>
<evidence type="ECO:0000256" key="4">
    <source>
        <dbReference type="ARBA" id="ARBA00023239"/>
    </source>
</evidence>